<name>A0A345E303_9EURY</name>
<evidence type="ECO:0000313" key="3">
    <source>
        <dbReference type="Proteomes" id="UP000253273"/>
    </source>
</evidence>
<keyword evidence="1" id="KW-1133">Transmembrane helix</keyword>
<proteinExistence type="predicted"/>
<keyword evidence="3" id="KW-1185">Reference proteome</keyword>
<keyword evidence="1" id="KW-0472">Membrane</keyword>
<evidence type="ECO:0000256" key="1">
    <source>
        <dbReference type="SAM" id="Phobius"/>
    </source>
</evidence>
<organism evidence="2 3">
    <name type="scientific">Haloplanus rubicundus</name>
    <dbReference type="NCBI Taxonomy" id="1547898"/>
    <lineage>
        <taxon>Archaea</taxon>
        <taxon>Methanobacteriati</taxon>
        <taxon>Methanobacteriota</taxon>
        <taxon>Stenosarchaea group</taxon>
        <taxon>Halobacteria</taxon>
        <taxon>Halobacteriales</taxon>
        <taxon>Haloferacaceae</taxon>
        <taxon>Haloplanus</taxon>
    </lineage>
</organism>
<keyword evidence="1" id="KW-0812">Transmembrane</keyword>
<accession>A0A345E303</accession>
<dbReference type="EMBL" id="CP031150">
    <property type="protein sequence ID" value="AXG06575.1"/>
    <property type="molecule type" value="Genomic_DNA"/>
</dbReference>
<dbReference type="GeneID" id="37283544"/>
<protein>
    <submittedName>
        <fullName evidence="2">Uncharacterized protein</fullName>
    </submittedName>
</protein>
<reference evidence="2 3" key="1">
    <citation type="submission" date="2018-07" db="EMBL/GenBank/DDBJ databases">
        <title>Genome sequences of Haloplanus sp. CBA1113.</title>
        <authorList>
            <person name="Kim Y.B."/>
            <person name="Roh S.W."/>
        </authorList>
    </citation>
    <scope>NUCLEOTIDE SEQUENCE [LARGE SCALE GENOMIC DNA]</scope>
    <source>
        <strain evidence="2 3">CBA1113</strain>
    </source>
</reference>
<feature type="transmembrane region" description="Helical" evidence="1">
    <location>
        <begin position="20"/>
        <end position="40"/>
    </location>
</feature>
<dbReference type="RefSeq" id="WP_114585713.1">
    <property type="nucleotide sequence ID" value="NZ_CP031150.1"/>
</dbReference>
<evidence type="ECO:0000313" key="2">
    <source>
        <dbReference type="EMBL" id="AXG06575.1"/>
    </source>
</evidence>
<dbReference type="AlphaFoldDB" id="A0A345E303"/>
<dbReference type="OrthoDB" id="292063at2157"/>
<dbReference type="KEGG" id="haj:DU500_09125"/>
<feature type="transmembrane region" description="Helical" evidence="1">
    <location>
        <begin position="75"/>
        <end position="94"/>
    </location>
</feature>
<gene>
    <name evidence="2" type="ORF">DU500_09125</name>
</gene>
<sequence>MIDEDDAEEYAGKVATMITAAATAVYSIVSGIAAGLWSFATGLLTLDPTFILSGDWFTFGRLFAGTVGPAFFPSIPWLMVVGVLGLGFLGVLLYKRSRQRKSNT</sequence>
<dbReference type="Proteomes" id="UP000253273">
    <property type="component" value="Chromosome"/>
</dbReference>